<accession>A0A0G1D4A1</accession>
<feature type="transmembrane region" description="Helical" evidence="1">
    <location>
        <begin position="145"/>
        <end position="165"/>
    </location>
</feature>
<keyword evidence="1" id="KW-1133">Transmembrane helix</keyword>
<feature type="transmembrane region" description="Helical" evidence="1">
    <location>
        <begin position="234"/>
        <end position="260"/>
    </location>
</feature>
<feature type="transmembrane region" description="Helical" evidence="1">
    <location>
        <begin position="109"/>
        <end position="133"/>
    </location>
</feature>
<feature type="transmembrane region" description="Helical" evidence="1">
    <location>
        <begin position="369"/>
        <end position="392"/>
    </location>
</feature>
<proteinExistence type="predicted"/>
<comment type="caution">
    <text evidence="2">The sequence shown here is derived from an EMBL/GenBank/DDBJ whole genome shotgun (WGS) entry which is preliminary data.</text>
</comment>
<sequence>MGAGAGDLVEPVLRHLVPIIAAHRRVDALPGLLTLVAGVIGVVQPVVAVRVRGAQRHQNAAARPIARRLRGVGVAVVAGNTFICGPLLTPMEAVVVAAAGIRRAEQVPALPAVVLCVAPLVAVALVVGLATALHHLVLAGGRFRIAPVPGAAVVVVAVLVLDRLANVLEHANRRRNAPLRGARIVVLAHHLHQLAPVGEAVADVLRAGVAVLAVAVLQAGVVRHHEHTAARCRVAGVIGVVQPVVALLEGVLALASLVVAEVRAAGVAVVAGDGGVDTPILLRPGHILALILALALDRRVEARARLLVAHVLRADEPIVAVHRREHAARLLVARVHRAGAAVVAGVVHDAARAVVADVHGAGAVVIAHAALAAAAVVAARLTVALGLALGLVRLRHHLVHHLRLNLRRDFRRGLGDLGLDFRLCFRAVDGRVVAHAQDALVQGTGVVVVAVPVRHAFRRLRHGLLLGRGFRLHLRRDFRRGLGDLGVGLGQELAVALLAELVVLAHAALAAAAVVAAGLARALGHAARGVGVRPDLLLVAAGHDHRQHQHQRQLAHNTLLRAFAHQ</sequence>
<dbReference type="EMBL" id="LCDO01000005">
    <property type="protein sequence ID" value="KKS56853.1"/>
    <property type="molecule type" value="Genomic_DNA"/>
</dbReference>
<gene>
    <name evidence="2" type="ORF">UV20_C0005G0018</name>
</gene>
<protein>
    <submittedName>
        <fullName evidence="2">Uncharacterized protein</fullName>
    </submittedName>
</protein>
<dbReference type="AlphaFoldDB" id="A0A0G1D4A1"/>
<reference evidence="2 3" key="1">
    <citation type="journal article" date="2015" name="Nature">
        <title>rRNA introns, odd ribosomes, and small enigmatic genomes across a large radiation of phyla.</title>
        <authorList>
            <person name="Brown C.T."/>
            <person name="Hug L.A."/>
            <person name="Thomas B.C."/>
            <person name="Sharon I."/>
            <person name="Castelle C.J."/>
            <person name="Singh A."/>
            <person name="Wilkins M.J."/>
            <person name="Williams K.H."/>
            <person name="Banfield J.F."/>
        </authorList>
    </citation>
    <scope>NUCLEOTIDE SEQUENCE [LARGE SCALE GENOMIC DNA]</scope>
</reference>
<keyword evidence="1" id="KW-0472">Membrane</keyword>
<evidence type="ECO:0000313" key="3">
    <source>
        <dbReference type="Proteomes" id="UP000034837"/>
    </source>
</evidence>
<evidence type="ECO:0000313" key="2">
    <source>
        <dbReference type="EMBL" id="KKS56853.1"/>
    </source>
</evidence>
<evidence type="ECO:0000256" key="1">
    <source>
        <dbReference type="SAM" id="Phobius"/>
    </source>
</evidence>
<feature type="transmembrane region" description="Helical" evidence="1">
    <location>
        <begin position="280"/>
        <end position="296"/>
    </location>
</feature>
<feature type="transmembrane region" description="Helical" evidence="1">
    <location>
        <begin position="28"/>
        <end position="49"/>
    </location>
</feature>
<organism evidence="2 3">
    <name type="scientific">Candidatus Magasanikbacteria bacterium GW2011_GWA2_42_32</name>
    <dbReference type="NCBI Taxonomy" id="1619039"/>
    <lineage>
        <taxon>Bacteria</taxon>
        <taxon>Candidatus Magasanikiibacteriota</taxon>
    </lineage>
</organism>
<name>A0A0G1D4A1_9BACT</name>
<dbReference type="Proteomes" id="UP000034837">
    <property type="component" value="Unassembled WGS sequence"/>
</dbReference>
<keyword evidence="1" id="KW-0812">Transmembrane</keyword>